<comment type="subcellular location">
    <subcellularLocation>
        <location evidence="9">Cell membrane</location>
        <topology evidence="9">Multi-pass membrane protein</topology>
    </subcellularLocation>
    <subcellularLocation>
        <location evidence="1">Membrane</location>
    </subcellularLocation>
</comment>
<proteinExistence type="inferred from homology"/>
<dbReference type="InterPro" id="IPR021134">
    <property type="entry name" value="Bestrophin-like"/>
</dbReference>
<reference evidence="10 11" key="1">
    <citation type="journal article" date="2020" name="Mol. Biol. Evol.">
        <title>Interspecific Gene Flow and the Evolution of Specialization in Black and White Rhinoceros.</title>
        <authorList>
            <person name="Moodley Y."/>
            <person name="Westbury M.V."/>
            <person name="Russo I.M."/>
            <person name="Gopalakrishnan S."/>
            <person name="Rakotoarivelo A."/>
            <person name="Olsen R.A."/>
            <person name="Prost S."/>
            <person name="Tunstall T."/>
            <person name="Ryder O.A."/>
            <person name="Dalen L."/>
            <person name="Bruford M.W."/>
        </authorList>
    </citation>
    <scope>NUCLEOTIDE SEQUENCE [LARGE SCALE GENOMIC DNA]</scope>
    <source>
        <strain evidence="10">SBR-YM</strain>
        <tissue evidence="10">Skin</tissue>
    </source>
</reference>
<protein>
    <recommendedName>
        <fullName evidence="9">Bestrophin</fullName>
    </recommendedName>
</protein>
<keyword evidence="6 9" id="KW-0868">Chloride</keyword>
<keyword evidence="9" id="KW-0813">Transport</keyword>
<dbReference type="Pfam" id="PF01062">
    <property type="entry name" value="Bestrophin"/>
    <property type="match status" value="1"/>
</dbReference>
<feature type="transmembrane region" description="Helical" evidence="9">
    <location>
        <begin position="269"/>
        <end position="287"/>
    </location>
</feature>
<dbReference type="PANTHER" id="PTHR10736">
    <property type="entry name" value="BESTROPHIN"/>
    <property type="match status" value="1"/>
</dbReference>
<dbReference type="GO" id="GO:0005886">
    <property type="term" value="C:plasma membrane"/>
    <property type="evidence" value="ECO:0007669"/>
    <property type="project" value="UniProtKB-SubCell"/>
</dbReference>
<sequence>MTVTYSSQVANARLGSFSRLLLCWRGSIYKLLYGEFLIFLLSYYTIRFIYRMALTEEQQVMFEKLTLYCDSYIQLIPISFVLGFYVTLVVTRWWNQYENLPWPDRLMNLVSGFVEGSDEQGRLLRRTLMRYVNLGNVLILRSVSAAVYKRFPSSQHLVKAGFMTPAEHKHLEKFSLPHNTFWVPWVWFANLSVKAWIGGRIRDPVLLQSLLNEMNTLRTQCGHLYAYDWISIPLVYTQVVTVAVYSFFLACLIGRQFLNPAKAYPGHELDLVVPVFTFLQFFFYAGWLKVAEQLINPFGEDDDDFETNWIVDRSLQVSLLAVDEMHQDLPPMERDMYWNEPEPHPPYTAASAQSCRPSFFGSTFNISLHKEEMEFQPNQEEEEEGAHPGIIGRFLGLQSHDHHPPRTNSKTKLLWPKKEVLLHEGQLKNLGGARQNSRDQEDSKAWKIRGEDAFRSAALYGRSGYHSAPQTPLSHTPMVFPPGQSAPSSLCRVSGIDGTGKDQSLQLVTPGTKKSFELLPECAGPSTEHPELCHMKRKTVEFNLTDMSEAPECYLREPHLEQSTNNIHTILKDHGDPYWALENRSALYKPRSLPSPASLALSLHFLHTFLWFHHCQSMLDLWPALAWGTYLAISAGDLGKCWGL</sequence>
<keyword evidence="9" id="KW-0406">Ion transport</keyword>
<evidence type="ECO:0000256" key="2">
    <source>
        <dbReference type="ARBA" id="ARBA00022692"/>
    </source>
</evidence>
<evidence type="ECO:0000256" key="6">
    <source>
        <dbReference type="ARBA" id="ARBA00023214"/>
    </source>
</evidence>
<gene>
    <name evidence="10" type="ORF">HPG69_016072</name>
</gene>
<dbReference type="Proteomes" id="UP000551758">
    <property type="component" value="Unassembled WGS sequence"/>
</dbReference>
<evidence type="ECO:0000256" key="8">
    <source>
        <dbReference type="ARBA" id="ARBA00034769"/>
    </source>
</evidence>
<keyword evidence="9" id="KW-0407">Ion channel</keyword>
<evidence type="ECO:0000256" key="9">
    <source>
        <dbReference type="RuleBase" id="RU363126"/>
    </source>
</evidence>
<feature type="transmembrane region" description="Helical" evidence="9">
    <location>
        <begin position="31"/>
        <end position="50"/>
    </location>
</feature>
<dbReference type="PANTHER" id="PTHR10736:SF4">
    <property type="entry name" value="BESTROPHIN-1"/>
    <property type="match status" value="1"/>
</dbReference>
<evidence type="ECO:0000256" key="3">
    <source>
        <dbReference type="ARBA" id="ARBA00022989"/>
    </source>
</evidence>
<dbReference type="GO" id="GO:0005254">
    <property type="term" value="F:chloride channel activity"/>
    <property type="evidence" value="ECO:0007669"/>
    <property type="project" value="UniProtKB-KW"/>
</dbReference>
<keyword evidence="5 9" id="KW-0869">Chloride channel</keyword>
<dbReference type="AlphaFoldDB" id="A0A7J7FEC8"/>
<keyword evidence="3 9" id="KW-1133">Transmembrane helix</keyword>
<evidence type="ECO:0000256" key="1">
    <source>
        <dbReference type="ARBA" id="ARBA00004370"/>
    </source>
</evidence>
<comment type="function">
    <text evidence="9">Forms calcium-sensitive chloride channels. Permeable to bicarbonate.</text>
</comment>
<organism evidence="10 11">
    <name type="scientific">Diceros bicornis minor</name>
    <name type="common">South-central black rhinoceros</name>
    <dbReference type="NCBI Taxonomy" id="77932"/>
    <lineage>
        <taxon>Eukaryota</taxon>
        <taxon>Metazoa</taxon>
        <taxon>Chordata</taxon>
        <taxon>Craniata</taxon>
        <taxon>Vertebrata</taxon>
        <taxon>Euteleostomi</taxon>
        <taxon>Mammalia</taxon>
        <taxon>Eutheria</taxon>
        <taxon>Laurasiatheria</taxon>
        <taxon>Perissodactyla</taxon>
        <taxon>Rhinocerotidae</taxon>
        <taxon>Diceros</taxon>
    </lineage>
</organism>
<dbReference type="InterPro" id="IPR000615">
    <property type="entry name" value="Bestrophin"/>
</dbReference>
<evidence type="ECO:0000313" key="11">
    <source>
        <dbReference type="Proteomes" id="UP000551758"/>
    </source>
</evidence>
<feature type="transmembrane region" description="Helical" evidence="9">
    <location>
        <begin position="235"/>
        <end position="257"/>
    </location>
</feature>
<evidence type="ECO:0000256" key="4">
    <source>
        <dbReference type="ARBA" id="ARBA00023136"/>
    </source>
</evidence>
<evidence type="ECO:0000313" key="10">
    <source>
        <dbReference type="EMBL" id="KAF5926036.1"/>
    </source>
</evidence>
<keyword evidence="9" id="KW-1003">Cell membrane</keyword>
<accession>A0A7J7FEC8</accession>
<keyword evidence="11" id="KW-1185">Reference proteome</keyword>
<dbReference type="GO" id="GO:0034707">
    <property type="term" value="C:chloride channel complex"/>
    <property type="evidence" value="ECO:0007669"/>
    <property type="project" value="UniProtKB-KW"/>
</dbReference>
<evidence type="ECO:0000256" key="7">
    <source>
        <dbReference type="ARBA" id="ARBA00024167"/>
    </source>
</evidence>
<keyword evidence="4 9" id="KW-0472">Membrane</keyword>
<comment type="caution">
    <text evidence="10">The sequence shown here is derived from an EMBL/GenBank/DDBJ whole genome shotgun (WGS) entry which is preliminary data.</text>
</comment>
<evidence type="ECO:0000256" key="5">
    <source>
        <dbReference type="ARBA" id="ARBA00023173"/>
    </source>
</evidence>
<keyword evidence="2 9" id="KW-0812">Transmembrane</keyword>
<dbReference type="EMBL" id="JACDTQ010000807">
    <property type="protein sequence ID" value="KAF5926036.1"/>
    <property type="molecule type" value="Genomic_DNA"/>
</dbReference>
<name>A0A7J7FEC8_DICBM</name>
<feature type="transmembrane region" description="Helical" evidence="9">
    <location>
        <begin position="71"/>
        <end position="94"/>
    </location>
</feature>
<comment type="catalytic activity">
    <reaction evidence="7">
        <text>chloride(in) = chloride(out)</text>
        <dbReference type="Rhea" id="RHEA:29823"/>
        <dbReference type="ChEBI" id="CHEBI:17996"/>
    </reaction>
</comment>
<comment type="similarity">
    <text evidence="8 9">Belongs to the anion channel-forming bestrophin (TC 1.A.46) family. Calcium-sensitive chloride channel subfamily.</text>
</comment>